<evidence type="ECO:0000313" key="2">
    <source>
        <dbReference type="EMBL" id="OJF12702.1"/>
    </source>
</evidence>
<dbReference type="Proteomes" id="UP000182486">
    <property type="component" value="Unassembled WGS sequence"/>
</dbReference>
<organism evidence="2 3">
    <name type="scientific">Couchioplanes caeruleus subsp. caeruleus</name>
    <dbReference type="NCBI Taxonomy" id="56427"/>
    <lineage>
        <taxon>Bacteria</taxon>
        <taxon>Bacillati</taxon>
        <taxon>Actinomycetota</taxon>
        <taxon>Actinomycetes</taxon>
        <taxon>Micromonosporales</taxon>
        <taxon>Micromonosporaceae</taxon>
        <taxon>Couchioplanes</taxon>
    </lineage>
</organism>
<evidence type="ECO:0000256" key="1">
    <source>
        <dbReference type="SAM" id="Phobius"/>
    </source>
</evidence>
<evidence type="ECO:0000313" key="3">
    <source>
        <dbReference type="Proteomes" id="UP000182486"/>
    </source>
</evidence>
<keyword evidence="3" id="KW-1185">Reference proteome</keyword>
<keyword evidence="1" id="KW-0812">Transmembrane</keyword>
<dbReference type="EMBL" id="MEIA01000202">
    <property type="protein sequence ID" value="OJF12702.1"/>
    <property type="molecule type" value="Genomic_DNA"/>
</dbReference>
<keyword evidence="1" id="KW-0472">Membrane</keyword>
<gene>
    <name evidence="2" type="ORF">BG844_19180</name>
</gene>
<feature type="transmembrane region" description="Helical" evidence="1">
    <location>
        <begin position="18"/>
        <end position="39"/>
    </location>
</feature>
<accession>A0A1K0GK94</accession>
<feature type="transmembrane region" description="Helical" evidence="1">
    <location>
        <begin position="51"/>
        <end position="71"/>
    </location>
</feature>
<name>A0A1K0GK94_9ACTN</name>
<protein>
    <submittedName>
        <fullName evidence="2">Uncharacterized protein</fullName>
    </submittedName>
</protein>
<comment type="caution">
    <text evidence="2">The sequence shown here is derived from an EMBL/GenBank/DDBJ whole genome shotgun (WGS) entry which is preliminary data.</text>
</comment>
<proteinExistence type="predicted"/>
<sequence length="74" mass="7622">MAGMAPQPALAADALFDLLMPLSQLVIGILVLAAVVVSVHRLIQRGPSRMGGAMLLAGGAVVCIAVVSYLFQTF</sequence>
<reference evidence="2 3" key="1">
    <citation type="submission" date="2016-09" db="EMBL/GenBank/DDBJ databases">
        <title>Couchioplanes caeruleus draft genome sequence.</title>
        <authorList>
            <person name="Sheehan J."/>
            <person name="Caffrey P."/>
        </authorList>
    </citation>
    <scope>NUCLEOTIDE SEQUENCE [LARGE SCALE GENOMIC DNA]</scope>
    <source>
        <strain evidence="2 3">DSM 43634</strain>
    </source>
</reference>
<keyword evidence="1" id="KW-1133">Transmembrane helix</keyword>
<dbReference type="AlphaFoldDB" id="A0A1K0GK94"/>